<evidence type="ECO:0000313" key="1">
    <source>
        <dbReference type="EMBL" id="GEM84681.1"/>
    </source>
</evidence>
<name>A0A511R4Z5_9DEIN</name>
<dbReference type="GO" id="GO:0070573">
    <property type="term" value="F:metallodipeptidase activity"/>
    <property type="evidence" value="ECO:0007669"/>
    <property type="project" value="InterPro"/>
</dbReference>
<dbReference type="PANTHER" id="PTHR10443:SF12">
    <property type="entry name" value="DIPEPTIDASE"/>
    <property type="match status" value="1"/>
</dbReference>
<comment type="caution">
    <text evidence="1">The sequence shown here is derived from an EMBL/GenBank/DDBJ whole genome shotgun (WGS) entry which is preliminary data.</text>
</comment>
<accession>A0A511R4Z5</accession>
<dbReference type="PANTHER" id="PTHR10443">
    <property type="entry name" value="MICROSOMAL DIPEPTIDASE"/>
    <property type="match status" value="1"/>
</dbReference>
<dbReference type="AlphaFoldDB" id="A0A511R4Z5"/>
<dbReference type="OrthoDB" id="9804920at2"/>
<dbReference type="Proteomes" id="UP000321197">
    <property type="component" value="Unassembled WGS sequence"/>
</dbReference>
<evidence type="ECO:0000313" key="2">
    <source>
        <dbReference type="Proteomes" id="UP000321197"/>
    </source>
</evidence>
<dbReference type="Pfam" id="PF01244">
    <property type="entry name" value="Peptidase_M19"/>
    <property type="match status" value="1"/>
</dbReference>
<dbReference type="InterPro" id="IPR008257">
    <property type="entry name" value="Pept_M19"/>
</dbReference>
<protein>
    <submittedName>
        <fullName evidence="1">Membrane dipeptidase</fullName>
    </submittedName>
</protein>
<dbReference type="GO" id="GO:0006508">
    <property type="term" value="P:proteolysis"/>
    <property type="evidence" value="ECO:0007669"/>
    <property type="project" value="InterPro"/>
</dbReference>
<dbReference type="InterPro" id="IPR032466">
    <property type="entry name" value="Metal_Hydrolase"/>
</dbReference>
<dbReference type="Gene3D" id="3.20.20.140">
    <property type="entry name" value="Metal-dependent hydrolases"/>
    <property type="match status" value="1"/>
</dbReference>
<proteinExistence type="predicted"/>
<dbReference type="PROSITE" id="PS51365">
    <property type="entry name" value="RENAL_DIPEPTIDASE_2"/>
    <property type="match status" value="1"/>
</dbReference>
<reference evidence="1 2" key="1">
    <citation type="submission" date="2019-07" db="EMBL/GenBank/DDBJ databases">
        <title>Whole genome shotgun sequence of Meiothermus hypogaeus NBRC 106114.</title>
        <authorList>
            <person name="Hosoyama A."/>
            <person name="Uohara A."/>
            <person name="Ohji S."/>
            <person name="Ichikawa N."/>
        </authorList>
    </citation>
    <scope>NUCLEOTIDE SEQUENCE [LARGE SCALE GENOMIC DNA]</scope>
    <source>
        <strain evidence="1 2">NBRC 106114</strain>
    </source>
</reference>
<dbReference type="RefSeq" id="WP_119342144.1">
    <property type="nucleotide sequence ID" value="NZ_BJXL01000120.1"/>
</dbReference>
<gene>
    <name evidence="1" type="ORF">MHY01S_28470</name>
</gene>
<organism evidence="1 2">
    <name type="scientific">Meiothermus hypogaeus NBRC 106114</name>
    <dbReference type="NCBI Taxonomy" id="1227553"/>
    <lineage>
        <taxon>Bacteria</taxon>
        <taxon>Thermotogati</taxon>
        <taxon>Deinococcota</taxon>
        <taxon>Deinococci</taxon>
        <taxon>Thermales</taxon>
        <taxon>Thermaceae</taxon>
        <taxon>Meiothermus</taxon>
    </lineage>
</organism>
<sequence>MSNLTPNRPNRGFHRVLEQDHPYIWVDSCIQAWPDGDYANAHKHGCTAYGVTAFHPQQNFEQSLEELMYWHLIARKYPNLLVATRVEHIRQAKAEGKSCFILFSQDGEFAWGKLHRLEAFYRLGMRVMIPAYNRNNLICGGVLDVGDVGLSRFGRLVVKEANRLGLLLDGTHISRRATLEIMELSEDPIIFSHCNPKALNDNPRNIDDEQIKMCAERGGVIGLVNWGPLCQKNGQEERPTVEDFIDHIDYVADLLGNTLHIGIGSDMSLGSYPDHTYDPWGHPDYPNVMARYNKVVGINFRSPLRFAENFDSFSDIPYVIERLEARGYKHEDIANILGENQLRLFERVWKPVTTAI</sequence>
<dbReference type="SUPFAM" id="SSF51556">
    <property type="entry name" value="Metallo-dependent hydrolases"/>
    <property type="match status" value="1"/>
</dbReference>
<dbReference type="EMBL" id="BJXL01000120">
    <property type="protein sequence ID" value="GEM84681.1"/>
    <property type="molecule type" value="Genomic_DNA"/>
</dbReference>